<dbReference type="RefSeq" id="WP_254270560.1">
    <property type="nucleotide sequence ID" value="NZ_CP100402.1"/>
</dbReference>
<sequence length="210" mass="23895">MHLVLDYGGVIVEHGDEREQAHILGVDSETEPYPGWLAYFAFRDGFVQRTAEYVELLSTLTGASHDACREYLEKTWLDPEFPEEHVDVLRDLADDHTLVLFSNMARPWVETVLSEYGVRECFDDLVVSSDLRRPKPHPKGYFECLPEGDESVAFVSDEYNEDLMMGETLGMTSVWIESDEETPYREPDVRLSTFGDLPDVLSTDGPAPVR</sequence>
<dbReference type="Pfam" id="PF00702">
    <property type="entry name" value="Hydrolase"/>
    <property type="match status" value="1"/>
</dbReference>
<dbReference type="EMBL" id="JBHSHT010000005">
    <property type="protein sequence ID" value="MFC4827128.1"/>
    <property type="molecule type" value="Genomic_DNA"/>
</dbReference>
<reference evidence="2 3" key="1">
    <citation type="journal article" date="2019" name="Int. J. Syst. Evol. Microbiol.">
        <title>The Global Catalogue of Microorganisms (GCM) 10K type strain sequencing project: providing services to taxonomists for standard genome sequencing and annotation.</title>
        <authorList>
            <consortium name="The Broad Institute Genomics Platform"/>
            <consortium name="The Broad Institute Genome Sequencing Center for Infectious Disease"/>
            <person name="Wu L."/>
            <person name="Ma J."/>
        </authorList>
    </citation>
    <scope>NUCLEOTIDE SEQUENCE [LARGE SCALE GENOMIC DNA]</scope>
    <source>
        <strain evidence="2 3">XZYJ18</strain>
    </source>
</reference>
<dbReference type="InterPro" id="IPR051540">
    <property type="entry name" value="S-2-haloacid_dehalogenase"/>
</dbReference>
<keyword evidence="3" id="KW-1185">Reference proteome</keyword>
<accession>A0ABD5Q8W7</accession>
<proteinExistence type="predicted"/>
<dbReference type="Proteomes" id="UP001595945">
    <property type="component" value="Unassembled WGS sequence"/>
</dbReference>
<dbReference type="GO" id="GO:0016787">
    <property type="term" value="F:hydrolase activity"/>
    <property type="evidence" value="ECO:0007669"/>
    <property type="project" value="UniProtKB-KW"/>
</dbReference>
<protein>
    <submittedName>
        <fullName evidence="2">HAD family hydrolase</fullName>
        <ecNumber evidence="2">3.1.3.-</ecNumber>
    </submittedName>
</protein>
<organism evidence="2 3">
    <name type="scientific">Halorussus aquaticus</name>
    <dbReference type="NCBI Taxonomy" id="2953748"/>
    <lineage>
        <taxon>Archaea</taxon>
        <taxon>Methanobacteriati</taxon>
        <taxon>Methanobacteriota</taxon>
        <taxon>Stenosarchaea group</taxon>
        <taxon>Halobacteria</taxon>
        <taxon>Halobacteriales</taxon>
        <taxon>Haladaptataceae</taxon>
        <taxon>Halorussus</taxon>
    </lineage>
</organism>
<comment type="caution">
    <text evidence="2">The sequence shown here is derived from an EMBL/GenBank/DDBJ whole genome shotgun (WGS) entry which is preliminary data.</text>
</comment>
<evidence type="ECO:0000256" key="1">
    <source>
        <dbReference type="ARBA" id="ARBA00022801"/>
    </source>
</evidence>
<evidence type="ECO:0000313" key="2">
    <source>
        <dbReference type="EMBL" id="MFC4827128.1"/>
    </source>
</evidence>
<dbReference type="PANTHER" id="PTHR43316">
    <property type="entry name" value="HYDROLASE, HALOACID DELAHOGENASE-RELATED"/>
    <property type="match status" value="1"/>
</dbReference>
<name>A0ABD5Q8W7_9EURY</name>
<dbReference type="SUPFAM" id="SSF56784">
    <property type="entry name" value="HAD-like"/>
    <property type="match status" value="1"/>
</dbReference>
<dbReference type="InterPro" id="IPR036412">
    <property type="entry name" value="HAD-like_sf"/>
</dbReference>
<dbReference type="InterPro" id="IPR023214">
    <property type="entry name" value="HAD_sf"/>
</dbReference>
<dbReference type="SFLD" id="SFLDG01129">
    <property type="entry name" value="C1.5:_HAD__Beta-PGM__Phosphata"/>
    <property type="match status" value="1"/>
</dbReference>
<dbReference type="AlphaFoldDB" id="A0ABD5Q8W7"/>
<dbReference type="SFLD" id="SFLDS00003">
    <property type="entry name" value="Haloacid_Dehalogenase"/>
    <property type="match status" value="1"/>
</dbReference>
<dbReference type="Gene3D" id="3.40.50.1000">
    <property type="entry name" value="HAD superfamily/HAD-like"/>
    <property type="match status" value="1"/>
</dbReference>
<keyword evidence="1 2" id="KW-0378">Hydrolase</keyword>
<dbReference type="GeneID" id="73047646"/>
<evidence type="ECO:0000313" key="3">
    <source>
        <dbReference type="Proteomes" id="UP001595945"/>
    </source>
</evidence>
<dbReference type="CDD" id="cd01427">
    <property type="entry name" value="HAD_like"/>
    <property type="match status" value="1"/>
</dbReference>
<dbReference type="EC" id="3.1.3.-" evidence="2"/>
<gene>
    <name evidence="2" type="ORF">ACFO9K_23070</name>
</gene>